<evidence type="ECO:0000256" key="1">
    <source>
        <dbReference type="ARBA" id="ARBA00004141"/>
    </source>
</evidence>
<comment type="caution">
    <text evidence="11">The sequence shown here is derived from an EMBL/GenBank/DDBJ whole genome shotgun (WGS) entry which is preliminary data.</text>
</comment>
<keyword evidence="4 10" id="KW-0812">Transmembrane</keyword>
<reference evidence="11 12" key="1">
    <citation type="submission" date="2023-03" db="EMBL/GenBank/DDBJ databases">
        <title>High-quality genome of Scylla paramamosain provides insights in environmental adaptation.</title>
        <authorList>
            <person name="Zhang L."/>
        </authorList>
    </citation>
    <scope>NUCLEOTIDE SEQUENCE [LARGE SCALE GENOMIC DNA]</scope>
    <source>
        <strain evidence="11">LZ_2023a</strain>
        <tissue evidence="11">Muscle</tissue>
    </source>
</reference>
<comment type="similarity">
    <text evidence="10">Belongs to the ELO family.</text>
</comment>
<evidence type="ECO:0000256" key="3">
    <source>
        <dbReference type="ARBA" id="ARBA00022679"/>
    </source>
</evidence>
<keyword evidence="8 10" id="KW-0472">Membrane</keyword>
<keyword evidence="12" id="KW-1185">Reference proteome</keyword>
<keyword evidence="6 10" id="KW-1133">Transmembrane helix</keyword>
<feature type="transmembrane region" description="Helical" evidence="10">
    <location>
        <begin position="200"/>
        <end position="220"/>
    </location>
</feature>
<organism evidence="11 12">
    <name type="scientific">Scylla paramamosain</name>
    <name type="common">Mud crab</name>
    <dbReference type="NCBI Taxonomy" id="85552"/>
    <lineage>
        <taxon>Eukaryota</taxon>
        <taxon>Metazoa</taxon>
        <taxon>Ecdysozoa</taxon>
        <taxon>Arthropoda</taxon>
        <taxon>Crustacea</taxon>
        <taxon>Multicrustacea</taxon>
        <taxon>Malacostraca</taxon>
        <taxon>Eumalacostraca</taxon>
        <taxon>Eucarida</taxon>
        <taxon>Decapoda</taxon>
        <taxon>Pleocyemata</taxon>
        <taxon>Brachyura</taxon>
        <taxon>Eubrachyura</taxon>
        <taxon>Portunoidea</taxon>
        <taxon>Portunidae</taxon>
        <taxon>Portuninae</taxon>
        <taxon>Scylla</taxon>
    </lineage>
</organism>
<dbReference type="InterPro" id="IPR002076">
    <property type="entry name" value="ELO_fam"/>
</dbReference>
<dbReference type="GO" id="GO:0019367">
    <property type="term" value="P:fatty acid elongation, saturated fatty acid"/>
    <property type="evidence" value="ECO:0007669"/>
    <property type="project" value="TreeGrafter"/>
</dbReference>
<dbReference type="Pfam" id="PF01151">
    <property type="entry name" value="ELO"/>
    <property type="match status" value="1"/>
</dbReference>
<evidence type="ECO:0000256" key="9">
    <source>
        <dbReference type="ARBA" id="ARBA00023160"/>
    </source>
</evidence>
<feature type="transmembrane region" description="Helical" evidence="10">
    <location>
        <begin position="232"/>
        <end position="254"/>
    </location>
</feature>
<dbReference type="Proteomes" id="UP001487740">
    <property type="component" value="Unassembled WGS sequence"/>
</dbReference>
<dbReference type="PANTHER" id="PTHR11157">
    <property type="entry name" value="FATTY ACID ACYL TRANSFERASE-RELATED"/>
    <property type="match status" value="1"/>
</dbReference>
<comment type="catalytic activity">
    <reaction evidence="10">
        <text>a very-long-chain acyl-CoA + malonyl-CoA + H(+) = a very-long-chain 3-oxoacyl-CoA + CO2 + CoA</text>
        <dbReference type="Rhea" id="RHEA:32727"/>
        <dbReference type="ChEBI" id="CHEBI:15378"/>
        <dbReference type="ChEBI" id="CHEBI:16526"/>
        <dbReference type="ChEBI" id="CHEBI:57287"/>
        <dbReference type="ChEBI" id="CHEBI:57384"/>
        <dbReference type="ChEBI" id="CHEBI:90725"/>
        <dbReference type="ChEBI" id="CHEBI:90736"/>
        <dbReference type="EC" id="2.3.1.199"/>
    </reaction>
</comment>
<evidence type="ECO:0000256" key="5">
    <source>
        <dbReference type="ARBA" id="ARBA00022832"/>
    </source>
</evidence>
<dbReference type="GO" id="GO:0034625">
    <property type="term" value="P:fatty acid elongation, monounsaturated fatty acid"/>
    <property type="evidence" value="ECO:0007669"/>
    <property type="project" value="TreeGrafter"/>
</dbReference>
<comment type="subcellular location">
    <subcellularLocation>
        <location evidence="1">Membrane</location>
        <topology evidence="1">Multi-pass membrane protein</topology>
    </subcellularLocation>
</comment>
<dbReference type="GO" id="GO:0009922">
    <property type="term" value="F:fatty acid elongase activity"/>
    <property type="evidence" value="ECO:0007669"/>
    <property type="project" value="UniProtKB-EC"/>
</dbReference>
<dbReference type="GO" id="GO:0005789">
    <property type="term" value="C:endoplasmic reticulum membrane"/>
    <property type="evidence" value="ECO:0007669"/>
    <property type="project" value="TreeGrafter"/>
</dbReference>
<evidence type="ECO:0000256" key="10">
    <source>
        <dbReference type="RuleBase" id="RU361115"/>
    </source>
</evidence>
<feature type="transmembrane region" description="Helical" evidence="10">
    <location>
        <begin position="260"/>
        <end position="282"/>
    </location>
</feature>
<keyword evidence="5 10" id="KW-0276">Fatty acid metabolism</keyword>
<gene>
    <name evidence="11" type="ORF">O3P69_004614</name>
</gene>
<evidence type="ECO:0000256" key="8">
    <source>
        <dbReference type="ARBA" id="ARBA00023136"/>
    </source>
</evidence>
<evidence type="ECO:0000256" key="4">
    <source>
        <dbReference type="ARBA" id="ARBA00022692"/>
    </source>
</evidence>
<accession>A0AAW0UGC7</accession>
<evidence type="ECO:0000256" key="7">
    <source>
        <dbReference type="ARBA" id="ARBA00023098"/>
    </source>
</evidence>
<proteinExistence type="inferred from homology"/>
<dbReference type="PANTHER" id="PTHR11157:SF167">
    <property type="entry name" value="ELONGATION OF VERY LONG CHAIN FATTY ACIDS PROTEIN"/>
    <property type="match status" value="1"/>
</dbReference>
<protein>
    <recommendedName>
        <fullName evidence="10">Elongation of very long chain fatty acids protein</fullName>
        <ecNumber evidence="10">2.3.1.199</ecNumber>
    </recommendedName>
    <alternativeName>
        <fullName evidence="10">Very-long-chain 3-oxoacyl-CoA synthase</fullName>
    </alternativeName>
</protein>
<evidence type="ECO:0000313" key="12">
    <source>
        <dbReference type="Proteomes" id="UP001487740"/>
    </source>
</evidence>
<feature type="transmembrane region" description="Helical" evidence="10">
    <location>
        <begin position="90"/>
        <end position="110"/>
    </location>
</feature>
<evidence type="ECO:0000313" key="11">
    <source>
        <dbReference type="EMBL" id="KAK8397920.1"/>
    </source>
</evidence>
<feature type="transmembrane region" description="Helical" evidence="10">
    <location>
        <begin position="24"/>
        <end position="41"/>
    </location>
</feature>
<sequence length="330" mass="38250">MQPHAPAPHPGNDPLENLKTTGKWVAMMITISYMFGDLTVARQLNPDPRMNSWFLMSSPIPTILASFLFVAGVTWWGPQYMRDRKPVSGLRPYMMAYNAIQVVFSGWLFWEAGMGGWFGSYSFVCQKCDYSGNPQAMRMLRVGYWYLLSKFVDFIDTIFFIMNKKNEHVSLLHVCHHSLMPVCMWYGVRHHSGGHTTLLILLNSFVHTVMYLYYLLAAMGPRVRPFLWWKKYLTTLQIVQFLTVMVQNAMVFFVECAVPSVLLIWVNSMAVLFLILFTDFYIKAYRRTSKNQVVTSSRESSSRLSLQTDTTTKIMTDLYRAELVRARTRI</sequence>
<dbReference type="EC" id="2.3.1.199" evidence="10"/>
<name>A0AAW0UGC7_SCYPA</name>
<dbReference type="EMBL" id="JARAKH010000013">
    <property type="protein sequence ID" value="KAK8397920.1"/>
    <property type="molecule type" value="Genomic_DNA"/>
</dbReference>
<feature type="transmembrane region" description="Helical" evidence="10">
    <location>
        <begin position="143"/>
        <end position="162"/>
    </location>
</feature>
<keyword evidence="7 10" id="KW-0443">Lipid metabolism</keyword>
<keyword evidence="2 10" id="KW-0444">Lipid biosynthesis</keyword>
<dbReference type="GO" id="GO:0030148">
    <property type="term" value="P:sphingolipid biosynthetic process"/>
    <property type="evidence" value="ECO:0007669"/>
    <property type="project" value="TreeGrafter"/>
</dbReference>
<dbReference type="GO" id="GO:0034626">
    <property type="term" value="P:fatty acid elongation, polyunsaturated fatty acid"/>
    <property type="evidence" value="ECO:0007669"/>
    <property type="project" value="TreeGrafter"/>
</dbReference>
<evidence type="ECO:0000256" key="2">
    <source>
        <dbReference type="ARBA" id="ARBA00022516"/>
    </source>
</evidence>
<evidence type="ECO:0000256" key="6">
    <source>
        <dbReference type="ARBA" id="ARBA00022989"/>
    </source>
</evidence>
<dbReference type="AlphaFoldDB" id="A0AAW0UGC7"/>
<dbReference type="GO" id="GO:0042761">
    <property type="term" value="P:very long-chain fatty acid biosynthetic process"/>
    <property type="evidence" value="ECO:0007669"/>
    <property type="project" value="TreeGrafter"/>
</dbReference>
<keyword evidence="3 10" id="KW-0808">Transferase</keyword>
<feature type="transmembrane region" description="Helical" evidence="10">
    <location>
        <begin position="53"/>
        <end position="78"/>
    </location>
</feature>
<keyword evidence="9 10" id="KW-0275">Fatty acid biosynthesis</keyword>